<evidence type="ECO:0000313" key="2">
    <source>
        <dbReference type="EMBL" id="PHJ19647.1"/>
    </source>
</evidence>
<sequence>MFTILGGMIFFIILLALQIFSTAWERVRLSPPF</sequence>
<proteinExistence type="predicted"/>
<feature type="transmembrane region" description="Helical" evidence="1">
    <location>
        <begin position="6"/>
        <end position="24"/>
    </location>
</feature>
<keyword evidence="1" id="KW-0472">Membrane</keyword>
<evidence type="ECO:0000256" key="1">
    <source>
        <dbReference type="SAM" id="Phobius"/>
    </source>
</evidence>
<protein>
    <submittedName>
        <fullName evidence="2">Uncharacterized protein</fullName>
    </submittedName>
</protein>
<dbReference type="GeneID" id="94429891"/>
<dbReference type="RefSeq" id="XP_067921345.1">
    <property type="nucleotide sequence ID" value="XM_068066680.1"/>
</dbReference>
<dbReference type="AlphaFoldDB" id="A0A2C6KQ17"/>
<reference evidence="2 3" key="1">
    <citation type="journal article" date="2017" name="Int. J. Parasitol.">
        <title>The genome of the protozoan parasite Cystoisospora suis and a reverse vaccinology approach to identify vaccine candidates.</title>
        <authorList>
            <person name="Palmieri N."/>
            <person name="Shrestha A."/>
            <person name="Ruttkowski B."/>
            <person name="Beck T."/>
            <person name="Vogl C."/>
            <person name="Tomley F."/>
            <person name="Blake D.P."/>
            <person name="Joachim A."/>
        </authorList>
    </citation>
    <scope>NUCLEOTIDE SEQUENCE [LARGE SCALE GENOMIC DNA]</scope>
    <source>
        <strain evidence="2 3">Wien I</strain>
    </source>
</reference>
<accession>A0A2C6KQ17</accession>
<name>A0A2C6KQ17_9APIC</name>
<keyword evidence="1" id="KW-0812">Transmembrane</keyword>
<dbReference type="EMBL" id="MIGC01003307">
    <property type="protein sequence ID" value="PHJ19647.1"/>
    <property type="molecule type" value="Genomic_DNA"/>
</dbReference>
<dbReference type="Proteomes" id="UP000221165">
    <property type="component" value="Unassembled WGS sequence"/>
</dbReference>
<keyword evidence="1" id="KW-1133">Transmembrane helix</keyword>
<organism evidence="2 3">
    <name type="scientific">Cystoisospora suis</name>
    <dbReference type="NCBI Taxonomy" id="483139"/>
    <lineage>
        <taxon>Eukaryota</taxon>
        <taxon>Sar</taxon>
        <taxon>Alveolata</taxon>
        <taxon>Apicomplexa</taxon>
        <taxon>Conoidasida</taxon>
        <taxon>Coccidia</taxon>
        <taxon>Eucoccidiorida</taxon>
        <taxon>Eimeriorina</taxon>
        <taxon>Sarcocystidae</taxon>
        <taxon>Cystoisospora</taxon>
    </lineage>
</organism>
<comment type="caution">
    <text evidence="2">The sequence shown here is derived from an EMBL/GenBank/DDBJ whole genome shotgun (WGS) entry which is preliminary data.</text>
</comment>
<keyword evidence="3" id="KW-1185">Reference proteome</keyword>
<evidence type="ECO:0000313" key="3">
    <source>
        <dbReference type="Proteomes" id="UP000221165"/>
    </source>
</evidence>
<gene>
    <name evidence="2" type="ORF">CSUI_006524</name>
</gene>
<dbReference type="VEuPathDB" id="ToxoDB:CSUI_006524"/>